<gene>
    <name evidence="1" type="ORF">KCG34_15915</name>
</gene>
<dbReference type="AlphaFoldDB" id="A0A975IUT0"/>
<proteinExistence type="predicted"/>
<dbReference type="RefSeq" id="WP_211936618.1">
    <property type="nucleotide sequence ID" value="NZ_CP073078.1"/>
</dbReference>
<evidence type="ECO:0000313" key="1">
    <source>
        <dbReference type="EMBL" id="QUD86566.1"/>
    </source>
</evidence>
<dbReference type="SUPFAM" id="SSF48452">
    <property type="entry name" value="TPR-like"/>
    <property type="match status" value="1"/>
</dbReference>
<sequence length="366" mass="38322">MRSPPRIAWLLLALLSMGLVALVLARPAADTPEVTRAKALIAAGRSAEAEPVLARLAARGDARTRLYAYRAWAQILGPQRGDFPGFMDRQRHALALDPASAELHLGLYQGESVLGHDGAAALELQEAVRSAFRVGPLRLGARWMTPPGMQALVYRSHGDFAAAAREDAESLKGDPPGSPAARADQLNLAGDRILNHDLSAVIPPPAPGAAPVEAVLAARDQAWADLAREDWAGAAKVLSALEGQPLPPPMKNTLPVLTRPWLAYALFKKGDAAGARAELAATPADCALCQRIRGRIAAQSGDAAGAEQAFGKAIDLSAGLPFAYVDRGRARMARGDVAGALADGKAAVAASPNNPDARDLIRTATR</sequence>
<reference evidence="1" key="1">
    <citation type="submission" date="2021-04" db="EMBL/GenBank/DDBJ databases">
        <title>The complete genome sequence of Caulobacter sp. S6.</title>
        <authorList>
            <person name="Tang Y."/>
            <person name="Ouyang W."/>
            <person name="Liu Q."/>
            <person name="Huang B."/>
            <person name="Guo Z."/>
            <person name="Lei P."/>
        </authorList>
    </citation>
    <scope>NUCLEOTIDE SEQUENCE</scope>
    <source>
        <strain evidence="1">S6</strain>
    </source>
</reference>
<dbReference type="KEGG" id="caul:KCG34_15915"/>
<evidence type="ECO:0000313" key="2">
    <source>
        <dbReference type="Proteomes" id="UP000676409"/>
    </source>
</evidence>
<dbReference type="InterPro" id="IPR011990">
    <property type="entry name" value="TPR-like_helical_dom_sf"/>
</dbReference>
<dbReference type="Gene3D" id="1.25.40.10">
    <property type="entry name" value="Tetratricopeptide repeat domain"/>
    <property type="match status" value="1"/>
</dbReference>
<name>A0A975IUT0_9CAUL</name>
<evidence type="ECO:0008006" key="3">
    <source>
        <dbReference type="Google" id="ProtNLM"/>
    </source>
</evidence>
<keyword evidence="2" id="KW-1185">Reference proteome</keyword>
<accession>A0A975IUT0</accession>
<organism evidence="1 2">
    <name type="scientific">Phenylobacterium montanum</name>
    <dbReference type="NCBI Taxonomy" id="2823693"/>
    <lineage>
        <taxon>Bacteria</taxon>
        <taxon>Pseudomonadati</taxon>
        <taxon>Pseudomonadota</taxon>
        <taxon>Alphaproteobacteria</taxon>
        <taxon>Caulobacterales</taxon>
        <taxon>Caulobacteraceae</taxon>
        <taxon>Phenylobacterium</taxon>
    </lineage>
</organism>
<protein>
    <recommendedName>
        <fullName evidence="3">Tetratricopeptide repeat protein</fullName>
    </recommendedName>
</protein>
<dbReference type="Proteomes" id="UP000676409">
    <property type="component" value="Chromosome"/>
</dbReference>
<dbReference type="EMBL" id="CP073078">
    <property type="protein sequence ID" value="QUD86566.1"/>
    <property type="molecule type" value="Genomic_DNA"/>
</dbReference>